<dbReference type="GeneID" id="111292826"/>
<keyword evidence="1" id="KW-1133">Transmembrane helix</keyword>
<dbReference type="PANTHER" id="PTHR21477">
    <property type="entry name" value="ZGC:172139"/>
    <property type="match status" value="1"/>
</dbReference>
<dbReference type="AlphaFoldDB" id="A0A6P5YM48"/>
<dbReference type="Proteomes" id="UP000515121">
    <property type="component" value="Unplaced"/>
</dbReference>
<feature type="transmembrane region" description="Helical" evidence="1">
    <location>
        <begin position="387"/>
        <end position="407"/>
    </location>
</feature>
<evidence type="ECO:0000313" key="3">
    <source>
        <dbReference type="RefSeq" id="XP_022741155.1"/>
    </source>
</evidence>
<proteinExistence type="predicted"/>
<organism evidence="2 4">
    <name type="scientific">Durio zibethinus</name>
    <name type="common">Durian</name>
    <dbReference type="NCBI Taxonomy" id="66656"/>
    <lineage>
        <taxon>Eukaryota</taxon>
        <taxon>Viridiplantae</taxon>
        <taxon>Streptophyta</taxon>
        <taxon>Embryophyta</taxon>
        <taxon>Tracheophyta</taxon>
        <taxon>Spermatophyta</taxon>
        <taxon>Magnoliopsida</taxon>
        <taxon>eudicotyledons</taxon>
        <taxon>Gunneridae</taxon>
        <taxon>Pentapetalae</taxon>
        <taxon>rosids</taxon>
        <taxon>malvids</taxon>
        <taxon>Malvales</taxon>
        <taxon>Malvaceae</taxon>
        <taxon>Helicteroideae</taxon>
        <taxon>Durio</taxon>
    </lineage>
</organism>
<evidence type="ECO:0000313" key="2">
    <source>
        <dbReference type="Proteomes" id="UP000515121"/>
    </source>
</evidence>
<feature type="transmembrane region" description="Helical" evidence="1">
    <location>
        <begin position="20"/>
        <end position="37"/>
    </location>
</feature>
<evidence type="ECO:0000313" key="4">
    <source>
        <dbReference type="RefSeq" id="XP_022741156.1"/>
    </source>
</evidence>
<protein>
    <submittedName>
        <fullName evidence="3 4">Protein PHLOEM PROTEIN 2-LIKE A10-like</fullName>
    </submittedName>
</protein>
<sequence>MGLQLGLKGLEFTRKKKKWAVLLAAFGLTSYGFYRVYHLPAIVQKRNRASKLLGALISMAEAVSECAETIGVVSKDLKDFVQSESDQIPNSLKQVSKITMSNEFSQSIIRVTQALTVGIVRGYKLEARSGSSLNANSSSMDQLMCKLLTEAGAGFAYVVVGSFARNLVMAICSDGQSDGESKSINLEKNYFPRWLSVVCGDKCRELIGDCIQLSVSSMVAVYLEKTKDINTYDEFFAGLTNPNHETQVRNVLLTVCNGAIETLVKTSHQVLSSSNSSKSSSSVSSSLAIECRQEDALLTELEARNSFHEVKNDGWASKVSSTLAEPSNRKFVLDVTGRITFETVRSFLEVLLEIPYQGMKKCVKVTFEAVVDSGLEVVRYVTAKSSVVATICLSLCLHILGGVCVLVRA</sequence>
<dbReference type="RefSeq" id="XP_022741156.1">
    <property type="nucleotide sequence ID" value="XM_022885421.1"/>
</dbReference>
<dbReference type="RefSeq" id="XP_022741155.1">
    <property type="nucleotide sequence ID" value="XM_022885420.1"/>
</dbReference>
<dbReference type="PANTHER" id="PTHR21477:SF31">
    <property type="entry name" value="PROTEIN PHLOEM PROTEIN 2-LIKE A10-LIKE"/>
    <property type="match status" value="1"/>
</dbReference>
<name>A0A6P5YM48_DURZI</name>
<keyword evidence="1" id="KW-0472">Membrane</keyword>
<keyword evidence="1" id="KW-0812">Transmembrane</keyword>
<keyword evidence="2" id="KW-1185">Reference proteome</keyword>
<dbReference type="InterPro" id="IPR019141">
    <property type="entry name" value="DUF2045"/>
</dbReference>
<dbReference type="KEGG" id="dzi:111292826"/>
<reference evidence="3 4" key="1">
    <citation type="submission" date="2025-04" db="UniProtKB">
        <authorList>
            <consortium name="RefSeq"/>
        </authorList>
    </citation>
    <scope>IDENTIFICATION</scope>
    <source>
        <tissue evidence="3 4">Fruit stalk</tissue>
    </source>
</reference>
<accession>A0A6P5YM48</accession>
<evidence type="ECO:0000256" key="1">
    <source>
        <dbReference type="SAM" id="Phobius"/>
    </source>
</evidence>
<dbReference type="OrthoDB" id="1641131at2759"/>
<gene>
    <name evidence="3 4" type="primary">LOC111292826</name>
</gene>